<sequence>MAQRPKRKVDEFSGVANVITDRPVPDCLAFQFRLLRRWTAEAHAGSLPREASDLSRHLNRAKERADNIPQISIRIYMQVDVITALADGPSHSLSTS</sequence>
<evidence type="ECO:0000313" key="1">
    <source>
        <dbReference type="EMBL" id="KAF3100397.1"/>
    </source>
</evidence>
<accession>A0A7C8NE45</accession>
<organism evidence="1 2">
    <name type="scientific">Orbilia oligospora</name>
    <name type="common">Nematode-trapping fungus</name>
    <name type="synonym">Arthrobotrys oligospora</name>
    <dbReference type="NCBI Taxonomy" id="2813651"/>
    <lineage>
        <taxon>Eukaryota</taxon>
        <taxon>Fungi</taxon>
        <taxon>Dikarya</taxon>
        <taxon>Ascomycota</taxon>
        <taxon>Pezizomycotina</taxon>
        <taxon>Orbiliomycetes</taxon>
        <taxon>Orbiliales</taxon>
        <taxon>Orbiliaceae</taxon>
        <taxon>Orbilia</taxon>
    </lineage>
</organism>
<comment type="caution">
    <text evidence="1">The sequence shown here is derived from an EMBL/GenBank/DDBJ whole genome shotgun (WGS) entry which is preliminary data.</text>
</comment>
<gene>
    <name evidence="1" type="ORF">TWF102_005279</name>
</gene>
<protein>
    <submittedName>
        <fullName evidence="1">Uncharacterized protein</fullName>
    </submittedName>
</protein>
<reference evidence="1 2" key="1">
    <citation type="submission" date="2019-06" db="EMBL/GenBank/DDBJ databases">
        <authorList>
            <person name="Palmer J.M."/>
        </authorList>
    </citation>
    <scope>NUCLEOTIDE SEQUENCE [LARGE SCALE GENOMIC DNA]</scope>
    <source>
        <strain evidence="1 2">TWF102</strain>
    </source>
</reference>
<dbReference type="EMBL" id="WIQW01000026">
    <property type="protein sequence ID" value="KAF3100397.1"/>
    <property type="molecule type" value="Genomic_DNA"/>
</dbReference>
<dbReference type="Proteomes" id="UP000475325">
    <property type="component" value="Unassembled WGS sequence"/>
</dbReference>
<dbReference type="AlphaFoldDB" id="A0A7C8NE45"/>
<evidence type="ECO:0000313" key="2">
    <source>
        <dbReference type="Proteomes" id="UP000475325"/>
    </source>
</evidence>
<name>A0A7C8NE45_ORBOL</name>
<proteinExistence type="predicted"/>